<dbReference type="EMBL" id="CP058627">
    <property type="protein sequence ID" value="QLG88952.1"/>
    <property type="molecule type" value="Genomic_DNA"/>
</dbReference>
<keyword evidence="2" id="KW-1185">Reference proteome</keyword>
<dbReference type="KEGG" id="chiz:HQ393_12295"/>
<dbReference type="RefSeq" id="WP_179355454.1">
    <property type="nucleotide sequence ID" value="NZ_CP058627.1"/>
</dbReference>
<accession>A0A7H9BKQ0</accession>
<sequence>MPTSPEFISKSTDHAAVELVLRQAKRCQRLANTGSISAALPILRRLINAGAVAETSLTVLFRQRATLQRKHFLRMLALEAGLSSWELLRPHLLTLGADDLAHFQWRESEAGKLNLWFATPEAAAQYVQDQGGRLVKVGTQALVLSS</sequence>
<dbReference type="Proteomes" id="UP000509597">
    <property type="component" value="Chromosome"/>
</dbReference>
<organism evidence="1 2">
    <name type="scientific">Chitinibacter bivalviorum</name>
    <dbReference type="NCBI Taxonomy" id="2739434"/>
    <lineage>
        <taxon>Bacteria</taxon>
        <taxon>Pseudomonadati</taxon>
        <taxon>Pseudomonadota</taxon>
        <taxon>Betaproteobacteria</taxon>
        <taxon>Neisseriales</taxon>
        <taxon>Chitinibacteraceae</taxon>
        <taxon>Chitinibacter</taxon>
    </lineage>
</organism>
<proteinExistence type="predicted"/>
<dbReference type="AlphaFoldDB" id="A0A7H9BKQ0"/>
<reference evidence="1 2" key="1">
    <citation type="submission" date="2020-07" db="EMBL/GenBank/DDBJ databases">
        <title>Complete genome sequence of Chitinibacter sp. 2T18.</title>
        <authorList>
            <person name="Bae J.-W."/>
            <person name="Choi J.-W."/>
        </authorList>
    </citation>
    <scope>NUCLEOTIDE SEQUENCE [LARGE SCALE GENOMIC DNA]</scope>
    <source>
        <strain evidence="1 2">2T18</strain>
    </source>
</reference>
<name>A0A7H9BKQ0_9NEIS</name>
<evidence type="ECO:0000313" key="1">
    <source>
        <dbReference type="EMBL" id="QLG88952.1"/>
    </source>
</evidence>
<protein>
    <submittedName>
        <fullName evidence="1">Uncharacterized protein</fullName>
    </submittedName>
</protein>
<gene>
    <name evidence="1" type="ORF">HQ393_12295</name>
</gene>
<evidence type="ECO:0000313" key="2">
    <source>
        <dbReference type="Proteomes" id="UP000509597"/>
    </source>
</evidence>